<protein>
    <submittedName>
        <fullName evidence="6">Fetuin-B-like protein</fullName>
    </submittedName>
</protein>
<keyword evidence="8" id="KW-1185">Reference proteome</keyword>
<evidence type="ECO:0000313" key="7">
    <source>
        <dbReference type="EMBL" id="RXN33213.1"/>
    </source>
</evidence>
<dbReference type="SUPFAM" id="SSF54403">
    <property type="entry name" value="Cystatin/monellin"/>
    <property type="match status" value="2"/>
</dbReference>
<proteinExistence type="evidence at protein level"/>
<evidence type="ECO:0000256" key="4">
    <source>
        <dbReference type="SAM" id="SignalP"/>
    </source>
</evidence>
<evidence type="ECO:0000259" key="5">
    <source>
        <dbReference type="PROSITE" id="PS51530"/>
    </source>
</evidence>
<dbReference type="EMBL" id="QBIY01012535">
    <property type="protein sequence ID" value="RXN24466.1"/>
    <property type="molecule type" value="Genomic_DNA"/>
</dbReference>
<keyword evidence="1 4" id="KW-0732">Signal</keyword>
<keyword evidence="3" id="KW-0325">Glycoprotein</keyword>
<evidence type="ECO:0000256" key="1">
    <source>
        <dbReference type="ARBA" id="ARBA00022729"/>
    </source>
</evidence>
<feature type="chain" id="PRO_5033828502" evidence="4">
    <location>
        <begin position="20"/>
        <end position="263"/>
    </location>
</feature>
<dbReference type="AlphaFoldDB" id="A0A498N1P7"/>
<keyword evidence="9" id="KW-1267">Proteomics identification</keyword>
<gene>
    <name evidence="6" type="ORF">ROHU_006103</name>
    <name evidence="7" type="ORF">ROHU_015735</name>
</gene>
<accession>A0A498N1P7</accession>
<dbReference type="STRING" id="84645.A0A498N1P7"/>
<evidence type="ECO:0000256" key="3">
    <source>
        <dbReference type="ARBA" id="ARBA00023180"/>
    </source>
</evidence>
<dbReference type="GO" id="GO:0004869">
    <property type="term" value="F:cysteine-type endopeptidase inhibitor activity"/>
    <property type="evidence" value="ECO:0007669"/>
    <property type="project" value="InterPro"/>
</dbReference>
<evidence type="ECO:0007829" key="9">
    <source>
        <dbReference type="PeptideAtlas" id="A0A498N1P7"/>
    </source>
</evidence>
<dbReference type="PANTHER" id="PTHR13814">
    <property type="entry name" value="FETUIN"/>
    <property type="match status" value="1"/>
</dbReference>
<organism evidence="6 8">
    <name type="scientific">Labeo rohita</name>
    <name type="common">Indian major carp</name>
    <name type="synonym">Cyprinus rohita</name>
    <dbReference type="NCBI Taxonomy" id="84645"/>
    <lineage>
        <taxon>Eukaryota</taxon>
        <taxon>Metazoa</taxon>
        <taxon>Chordata</taxon>
        <taxon>Craniata</taxon>
        <taxon>Vertebrata</taxon>
        <taxon>Euteleostomi</taxon>
        <taxon>Actinopterygii</taxon>
        <taxon>Neopterygii</taxon>
        <taxon>Teleostei</taxon>
        <taxon>Ostariophysi</taxon>
        <taxon>Cypriniformes</taxon>
        <taxon>Cyprinidae</taxon>
        <taxon>Labeoninae</taxon>
        <taxon>Labeonini</taxon>
        <taxon>Labeo</taxon>
    </lineage>
</organism>
<dbReference type="GO" id="GO:0005576">
    <property type="term" value="C:extracellular region"/>
    <property type="evidence" value="ECO:0007669"/>
    <property type="project" value="TreeGrafter"/>
</dbReference>
<name>A0A498N1P7_LABRO</name>
<dbReference type="EMBL" id="QBIY01011289">
    <property type="protein sequence ID" value="RXN33213.1"/>
    <property type="molecule type" value="Genomic_DNA"/>
</dbReference>
<dbReference type="InterPro" id="IPR000010">
    <property type="entry name" value="Cystatin_dom"/>
</dbReference>
<dbReference type="CDD" id="cd00042">
    <property type="entry name" value="CY"/>
    <property type="match status" value="1"/>
</dbReference>
<dbReference type="Pfam" id="PF00031">
    <property type="entry name" value="Cystatin"/>
    <property type="match status" value="1"/>
</dbReference>
<dbReference type="InterPro" id="IPR025764">
    <property type="entry name" value="Cystatin_Fetuin_B"/>
</dbReference>
<reference evidence="6 8" key="1">
    <citation type="submission" date="2018-03" db="EMBL/GenBank/DDBJ databases">
        <title>Draft genome sequence of Rohu Carp (Labeo rohita).</title>
        <authorList>
            <person name="Das P."/>
            <person name="Kushwaha B."/>
            <person name="Joshi C.G."/>
            <person name="Kumar D."/>
            <person name="Nagpure N.S."/>
            <person name="Sahoo L."/>
            <person name="Das S.P."/>
            <person name="Bit A."/>
            <person name="Patnaik S."/>
            <person name="Meher P.K."/>
            <person name="Jayasankar P."/>
            <person name="Koringa P.G."/>
            <person name="Patel N.V."/>
            <person name="Hinsu A.T."/>
            <person name="Kumar R."/>
            <person name="Pandey M."/>
            <person name="Agarwal S."/>
            <person name="Srivastava S."/>
            <person name="Singh M."/>
            <person name="Iquebal M.A."/>
            <person name="Jaiswal S."/>
            <person name="Angadi U.B."/>
            <person name="Kumar N."/>
            <person name="Raza M."/>
            <person name="Shah T.M."/>
            <person name="Rai A."/>
            <person name="Jena J.K."/>
        </authorList>
    </citation>
    <scope>NUCLEOTIDE SEQUENCE [LARGE SCALE GENOMIC DNA]</scope>
    <source>
        <strain evidence="6">DASCIFA01</strain>
        <tissue evidence="6">Testis</tissue>
    </source>
</reference>
<evidence type="ECO:0000313" key="6">
    <source>
        <dbReference type="EMBL" id="RXN24466.1"/>
    </source>
</evidence>
<sequence>MQTLLLVLLVFVFGQHGSTSPMPTECQDAAVVKAAEETLEQINLDRQEGYVLSLNRIYDVKQDIKVFGTCGASVSLQSPIKVENYNCTIQQVAARDIVNTCPDCPTAERLDDPVISETTRLALQKFNKENASPHFFALLNITSASMQWVVGPSYFVEFTIQETDCKKSTADIDLTQCKLKDSASAQKGFCTGSHFNAEDGLEMKVPVEVKCEIFQPTAVQQGPFGSVHVLSPPPIQSAPRAQPMASNCPGERRHNLGLTELNL</sequence>
<feature type="signal peptide" evidence="4">
    <location>
        <begin position="1"/>
        <end position="19"/>
    </location>
</feature>
<dbReference type="SMART" id="SM00043">
    <property type="entry name" value="CY"/>
    <property type="match status" value="1"/>
</dbReference>
<comment type="caution">
    <text evidence="6">The sequence shown here is derived from an EMBL/GenBank/DDBJ whole genome shotgun (WGS) entry which is preliminary data.</text>
</comment>
<dbReference type="PROSITE" id="PS51530">
    <property type="entry name" value="CYSTATIN_FETUIN_B"/>
    <property type="match status" value="1"/>
</dbReference>
<feature type="domain" description="Cystatin fetuin-B-type" evidence="5">
    <location>
        <begin position="99"/>
        <end position="212"/>
    </location>
</feature>
<dbReference type="Proteomes" id="UP000290572">
    <property type="component" value="Unassembled WGS sequence"/>
</dbReference>
<dbReference type="PANTHER" id="PTHR13814:SF17">
    <property type="entry name" value="FETUIN-B PRECURSOR"/>
    <property type="match status" value="1"/>
</dbReference>
<keyword evidence="2" id="KW-1015">Disulfide bond</keyword>
<dbReference type="InterPro" id="IPR046350">
    <property type="entry name" value="Cystatin_sf"/>
</dbReference>
<dbReference type="InterPro" id="IPR050735">
    <property type="entry name" value="Kininogen_Fetuin_HRG"/>
</dbReference>
<dbReference type="Gene3D" id="3.10.450.10">
    <property type="match status" value="1"/>
</dbReference>
<evidence type="ECO:0000256" key="2">
    <source>
        <dbReference type="ARBA" id="ARBA00023157"/>
    </source>
</evidence>
<evidence type="ECO:0000313" key="8">
    <source>
        <dbReference type="Proteomes" id="UP000290572"/>
    </source>
</evidence>